<sequence>CINTSRLADESTNAVYSRNGVCPSTHPYRIPRISYLVMHDNADGAVPNPLRVSAGVDEWHNYTFMHADYFAANQPVFNNELLDLCLRNAPDSVTIASPRCGEGA</sequence>
<reference evidence="1" key="1">
    <citation type="submission" date="2020-02" db="EMBL/GenBank/DDBJ databases">
        <authorList>
            <person name="Meier V. D."/>
        </authorList>
    </citation>
    <scope>NUCLEOTIDE SEQUENCE</scope>
    <source>
        <strain evidence="1">AVDCRST_MAG93</strain>
    </source>
</reference>
<dbReference type="AlphaFoldDB" id="A0A6J4I311"/>
<organism evidence="1">
    <name type="scientific">uncultured Chloroflexia bacterium</name>
    <dbReference type="NCBI Taxonomy" id="1672391"/>
    <lineage>
        <taxon>Bacteria</taxon>
        <taxon>Bacillati</taxon>
        <taxon>Chloroflexota</taxon>
        <taxon>Chloroflexia</taxon>
        <taxon>environmental samples</taxon>
    </lineage>
</organism>
<name>A0A6J4I311_9CHLR</name>
<evidence type="ECO:0000313" key="1">
    <source>
        <dbReference type="EMBL" id="CAA9239660.1"/>
    </source>
</evidence>
<dbReference type="EMBL" id="CADCTR010000429">
    <property type="protein sequence ID" value="CAA9239660.1"/>
    <property type="molecule type" value="Genomic_DNA"/>
</dbReference>
<proteinExistence type="predicted"/>
<accession>A0A6J4I311</accession>
<gene>
    <name evidence="1" type="ORF">AVDCRST_MAG93-1267</name>
</gene>
<protein>
    <submittedName>
        <fullName evidence="1">Uncharacterized protein</fullName>
    </submittedName>
</protein>
<feature type="non-terminal residue" evidence="1">
    <location>
        <position position="1"/>
    </location>
</feature>